<dbReference type="RefSeq" id="WP_011974800.1">
    <property type="nucleotide sequence ID" value="NZ_ATYC01000022.1"/>
</dbReference>
<gene>
    <name evidence="1" type="ORF">BMJ33_08150</name>
    <name evidence="2" type="ORF">EMEDMD4_90043</name>
</gene>
<dbReference type="AlphaFoldDB" id="A0A508X7K2"/>
<dbReference type="OMA" id="YAPDGLG"/>
<dbReference type="PIRSF" id="PIRSF008502">
    <property type="entry name" value="UCP008502"/>
    <property type="match status" value="1"/>
</dbReference>
<dbReference type="Proteomes" id="UP001190825">
    <property type="component" value="Unassembled WGS sequence"/>
</dbReference>
<dbReference type="Pfam" id="PF08002">
    <property type="entry name" value="DUF1697"/>
    <property type="match status" value="1"/>
</dbReference>
<dbReference type="EMBL" id="NBUC01000059">
    <property type="protein sequence ID" value="PLU05609.1"/>
    <property type="molecule type" value="Genomic_DNA"/>
</dbReference>
<reference evidence="2" key="3">
    <citation type="submission" date="2019-06" db="EMBL/GenBank/DDBJ databases">
        <authorList>
            <person name="Le Quere A."/>
            <person name="Colella S."/>
        </authorList>
    </citation>
    <scope>NUCLEOTIDE SEQUENCE</scope>
    <source>
        <strain evidence="2">EmedicaeMD41</strain>
    </source>
</reference>
<evidence type="ECO:0008006" key="4">
    <source>
        <dbReference type="Google" id="ProtNLM"/>
    </source>
</evidence>
<keyword evidence="3" id="KW-1185">Reference proteome</keyword>
<dbReference type="Proteomes" id="UP000507954">
    <property type="component" value="Unassembled WGS sequence"/>
</dbReference>
<reference evidence="1 3" key="2">
    <citation type="journal article" date="2018" name="FEMS Microbiol. Ecol.">
        <title>Co-invading symbiotic mutualists of Medicago polymorpha retain high ancestral diversity and contain diverse accessory genomes.</title>
        <authorList>
            <person name="Porter S.S."/>
            <person name="Faber-Hammond J.J."/>
            <person name="Friesen M.L."/>
        </authorList>
    </citation>
    <scope>NUCLEOTIDE SEQUENCE [LARGE SCALE GENOMIC DNA]</scope>
    <source>
        <strain evidence="1 3">Str16</strain>
    </source>
</reference>
<dbReference type="Gene3D" id="3.30.70.1280">
    <property type="entry name" value="SP0830-like domains"/>
    <property type="match status" value="1"/>
</dbReference>
<organism evidence="2">
    <name type="scientific">Sinorhizobium medicae</name>
    <dbReference type="NCBI Taxonomy" id="110321"/>
    <lineage>
        <taxon>Bacteria</taxon>
        <taxon>Pseudomonadati</taxon>
        <taxon>Pseudomonadota</taxon>
        <taxon>Alphaproteobacteria</taxon>
        <taxon>Hyphomicrobiales</taxon>
        <taxon>Rhizobiaceae</taxon>
        <taxon>Sinorhizobium/Ensifer group</taxon>
        <taxon>Sinorhizobium</taxon>
    </lineage>
</organism>
<name>A0A508X7K2_9HYPH</name>
<protein>
    <recommendedName>
        <fullName evidence="4">DUF1697 domain-containing protein</fullName>
    </recommendedName>
</protein>
<sequence length="176" mass="18881">MPVYVALLRAVNVGGTGKLAMADLMAACDELGFAAARTYMQSGNVVFRSDLPEAAVQAKLEQALAARMGKAPDVLLRSRRQLEDAAVKAGRLFDAKPNFLLITFLPEPPAADAFERLVAPDGEEVRIDGREVYIHYPNGSGRSKLKVPALRPGTARNLNTVRKLAEMAAAMEDGSA</sequence>
<dbReference type="EMBL" id="CABFNB010000161">
    <property type="protein sequence ID" value="VTZ65551.1"/>
    <property type="molecule type" value="Genomic_DNA"/>
</dbReference>
<evidence type="ECO:0000313" key="3">
    <source>
        <dbReference type="Proteomes" id="UP001190825"/>
    </source>
</evidence>
<dbReference type="PANTHER" id="PTHR36439">
    <property type="entry name" value="BLL4334 PROTEIN"/>
    <property type="match status" value="1"/>
</dbReference>
<evidence type="ECO:0000313" key="1">
    <source>
        <dbReference type="EMBL" id="PLU05609.1"/>
    </source>
</evidence>
<dbReference type="PANTHER" id="PTHR36439:SF1">
    <property type="entry name" value="DUF1697 DOMAIN-CONTAINING PROTEIN"/>
    <property type="match status" value="1"/>
</dbReference>
<dbReference type="SUPFAM" id="SSF160379">
    <property type="entry name" value="SP0830-like"/>
    <property type="match status" value="1"/>
</dbReference>
<dbReference type="InterPro" id="IPR012545">
    <property type="entry name" value="DUF1697"/>
</dbReference>
<accession>A0A508X7K2</accession>
<proteinExistence type="predicted"/>
<evidence type="ECO:0000313" key="2">
    <source>
        <dbReference type="EMBL" id="VTZ65551.1"/>
    </source>
</evidence>
<reference evidence="1" key="1">
    <citation type="submission" date="2017-04" db="EMBL/GenBank/DDBJ databases">
        <authorList>
            <person name="Porter S."/>
            <person name="Friesen M.L."/>
            <person name="Faber-Hammond J."/>
        </authorList>
    </citation>
    <scope>NUCLEOTIDE SEQUENCE</scope>
    <source>
        <strain evidence="1">Str16</strain>
    </source>
</reference>